<dbReference type="Pfam" id="PF07992">
    <property type="entry name" value="Pyr_redox_2"/>
    <property type="match status" value="1"/>
</dbReference>
<keyword evidence="3" id="KW-0349">Heme</keyword>
<dbReference type="SUPFAM" id="SSF51905">
    <property type="entry name" value="FAD/NAD(P)-binding domain"/>
    <property type="match status" value="1"/>
</dbReference>
<evidence type="ECO:0000313" key="10">
    <source>
        <dbReference type="EMBL" id="MBB0246354.1"/>
    </source>
</evidence>
<evidence type="ECO:0000259" key="9">
    <source>
        <dbReference type="Pfam" id="PF07992"/>
    </source>
</evidence>
<feature type="region of interest" description="Disordered" evidence="8">
    <location>
        <begin position="1"/>
        <end position="22"/>
    </location>
</feature>
<dbReference type="Proteomes" id="UP000538929">
    <property type="component" value="Unassembled WGS sequence"/>
</dbReference>
<accession>A0A7W3Y317</accession>
<organism evidence="10 11">
    <name type="scientific">Streptomyces alkaliphilus</name>
    <dbReference type="NCBI Taxonomy" id="1472722"/>
    <lineage>
        <taxon>Bacteria</taxon>
        <taxon>Bacillati</taxon>
        <taxon>Actinomycetota</taxon>
        <taxon>Actinomycetes</taxon>
        <taxon>Kitasatosporales</taxon>
        <taxon>Streptomycetaceae</taxon>
        <taxon>Streptomyces</taxon>
    </lineage>
</organism>
<dbReference type="AlphaFoldDB" id="A0A7W3Y317"/>
<evidence type="ECO:0000256" key="2">
    <source>
        <dbReference type="ARBA" id="ARBA00005096"/>
    </source>
</evidence>
<dbReference type="Gene3D" id="3.50.50.60">
    <property type="entry name" value="FAD/NAD(P)-binding domain"/>
    <property type="match status" value="2"/>
</dbReference>
<keyword evidence="5" id="KW-0560">Oxidoreductase</keyword>
<evidence type="ECO:0000313" key="11">
    <source>
        <dbReference type="Proteomes" id="UP000538929"/>
    </source>
</evidence>
<dbReference type="InterPro" id="IPR023753">
    <property type="entry name" value="FAD/NAD-binding_dom"/>
</dbReference>
<dbReference type="EMBL" id="VKHT01000851">
    <property type="protein sequence ID" value="MBB0246354.1"/>
    <property type="molecule type" value="Genomic_DNA"/>
</dbReference>
<comment type="pathway">
    <text evidence="2">Nitrogen metabolism; nitrate reduction (assimilation).</text>
</comment>
<feature type="compositionally biased region" description="Polar residues" evidence="8">
    <location>
        <begin position="1"/>
        <end position="10"/>
    </location>
</feature>
<keyword evidence="6" id="KW-0408">Iron</keyword>
<dbReference type="InterPro" id="IPR036188">
    <property type="entry name" value="FAD/NAD-bd_sf"/>
</dbReference>
<dbReference type="PANTHER" id="PTHR43809:SF1">
    <property type="entry name" value="NITRITE REDUCTASE (NADH) LARGE SUBUNIT"/>
    <property type="match status" value="1"/>
</dbReference>
<gene>
    <name evidence="10" type="ORF">FNQ90_20120</name>
</gene>
<dbReference type="InterPro" id="IPR052034">
    <property type="entry name" value="NasD-like"/>
</dbReference>
<evidence type="ECO:0000256" key="7">
    <source>
        <dbReference type="ARBA" id="ARBA00023014"/>
    </source>
</evidence>
<keyword evidence="7" id="KW-0411">Iron-sulfur</keyword>
<feature type="non-terminal residue" evidence="10">
    <location>
        <position position="223"/>
    </location>
</feature>
<evidence type="ECO:0000256" key="4">
    <source>
        <dbReference type="ARBA" id="ARBA00022723"/>
    </source>
</evidence>
<keyword evidence="11" id="KW-1185">Reference proteome</keyword>
<comment type="caution">
    <text evidence="10">The sequence shown here is derived from an EMBL/GenBank/DDBJ whole genome shotgun (WGS) entry which is preliminary data.</text>
</comment>
<evidence type="ECO:0000256" key="3">
    <source>
        <dbReference type="ARBA" id="ARBA00022617"/>
    </source>
</evidence>
<dbReference type="GO" id="GO:0046872">
    <property type="term" value="F:metal ion binding"/>
    <property type="evidence" value="ECO:0007669"/>
    <property type="project" value="UniProtKB-KW"/>
</dbReference>
<dbReference type="PANTHER" id="PTHR43809">
    <property type="entry name" value="NITRITE REDUCTASE (NADH) LARGE SUBUNIT"/>
    <property type="match status" value="1"/>
</dbReference>
<dbReference type="PRINTS" id="PR00411">
    <property type="entry name" value="PNDRDTASEI"/>
</dbReference>
<feature type="domain" description="FAD/NAD(P)-binding" evidence="9">
    <location>
        <begin position="23"/>
        <end position="223"/>
    </location>
</feature>
<proteinExistence type="predicted"/>
<evidence type="ECO:0000256" key="1">
    <source>
        <dbReference type="ARBA" id="ARBA00001929"/>
    </source>
</evidence>
<dbReference type="GO" id="GO:0051536">
    <property type="term" value="F:iron-sulfur cluster binding"/>
    <property type="evidence" value="ECO:0007669"/>
    <property type="project" value="UniProtKB-KW"/>
</dbReference>
<evidence type="ECO:0000256" key="8">
    <source>
        <dbReference type="SAM" id="MobiDB-lite"/>
    </source>
</evidence>
<protein>
    <submittedName>
        <fullName evidence="10">Nitrite reductase (NAD(P)H)</fullName>
    </submittedName>
</protein>
<name>A0A7W3Y317_9ACTN</name>
<evidence type="ECO:0000256" key="5">
    <source>
        <dbReference type="ARBA" id="ARBA00023002"/>
    </source>
</evidence>
<dbReference type="PRINTS" id="PR00368">
    <property type="entry name" value="FADPNR"/>
</dbReference>
<dbReference type="GO" id="GO:0016491">
    <property type="term" value="F:oxidoreductase activity"/>
    <property type="evidence" value="ECO:0007669"/>
    <property type="project" value="UniProtKB-KW"/>
</dbReference>
<evidence type="ECO:0000256" key="6">
    <source>
        <dbReference type="ARBA" id="ARBA00023004"/>
    </source>
</evidence>
<sequence>MSEMLETSDTAGAPGTDDSTGPIVLVGHGMVGQRFLEELVERGVTGRRRVVVFCEEPRPAYDRVQLTSWFTGATAEDLNLLPEGFAERHGIELLIGDPVVAVDRGARTVTSAAGLVREWGTLVLATGSYPFVPPVPGKDATGCFVYRTIEDLLSIEEYAKGSRTGVVVGGGLLGLEAAGALRGLGLDAHIVEFNDRLMAIQVDSGGGEALRRTVEGMGLTVHT</sequence>
<reference evidence="11" key="1">
    <citation type="submission" date="2019-10" db="EMBL/GenBank/DDBJ databases">
        <title>Streptomyces sp. nov., a novel actinobacterium isolated from alkaline environment.</title>
        <authorList>
            <person name="Golinska P."/>
        </authorList>
    </citation>
    <scope>NUCLEOTIDE SEQUENCE [LARGE SCALE GENOMIC DNA]</scope>
    <source>
        <strain evidence="11">DSM 42118</strain>
    </source>
</reference>
<comment type="cofactor">
    <cofactor evidence="1">
        <name>siroheme</name>
        <dbReference type="ChEBI" id="CHEBI:60052"/>
    </cofactor>
</comment>
<keyword evidence="4" id="KW-0479">Metal-binding</keyword>